<dbReference type="Gene3D" id="3.10.350.10">
    <property type="entry name" value="LysM domain"/>
    <property type="match status" value="2"/>
</dbReference>
<evidence type="ECO:0000313" key="8">
    <source>
        <dbReference type="Proteomes" id="UP001167831"/>
    </source>
</evidence>
<dbReference type="AlphaFoldDB" id="A0AAW7JNL2"/>
<dbReference type="GO" id="GO:0042742">
    <property type="term" value="P:defense response to bacterium"/>
    <property type="evidence" value="ECO:0007669"/>
    <property type="project" value="UniProtKB-KW"/>
</dbReference>
<dbReference type="Gene3D" id="1.10.530.10">
    <property type="match status" value="1"/>
</dbReference>
<dbReference type="InterPro" id="IPR018392">
    <property type="entry name" value="LysM"/>
</dbReference>
<protein>
    <recommendedName>
        <fullName evidence="4">Peptidoglycan hydrolase</fullName>
    </recommendedName>
</protein>
<organism evidence="7 9">
    <name type="scientific">Leyella lascolaii</name>
    <dbReference type="NCBI Taxonomy" id="1776379"/>
    <lineage>
        <taxon>Bacteria</taxon>
        <taxon>Pseudomonadati</taxon>
        <taxon>Bacteroidota</taxon>
        <taxon>Bacteroidia</taxon>
        <taxon>Bacteroidales</taxon>
        <taxon>Prevotellaceae</taxon>
        <taxon>Leyella</taxon>
    </lineage>
</organism>
<evidence type="ECO:0000256" key="1">
    <source>
        <dbReference type="ARBA" id="ARBA00022529"/>
    </source>
</evidence>
<evidence type="ECO:0000313" key="7">
    <source>
        <dbReference type="EMBL" id="MDN0025858.1"/>
    </source>
</evidence>
<evidence type="ECO:0000313" key="9">
    <source>
        <dbReference type="Proteomes" id="UP001168478"/>
    </source>
</evidence>
<dbReference type="PROSITE" id="PS51782">
    <property type="entry name" value="LYSM"/>
    <property type="match status" value="2"/>
</dbReference>
<sequence length="327" mass="37080">MRKTLGFFVGLVLTHNISCYAQSSSDIQAYITQYKQIALEQEKRYGIPASITLAQGILESGAGKSMLTRNANNHFGVKAFGGWTGDIYLAWDDERQKSRFRKYSSAMESFRDHALFLRNNSRYRSLFTNSVYDYRAWAIGLQKAGYATSRNYAKALIGFIDAYKLYAVNGGVKLRAGKTVTITKHISTTIPVFDAEYTMSDAEESDEEKEVANIVKKFVVDINGVRCTILYPGESLASIAQKYDIPQTKILEYNELSSSKELKEGDIVYLEKKKKKYLGLQDTYKVKDNETLYEISQQFGIQLAYLAKLNGIDIFSKLRNGEILYLQ</sequence>
<dbReference type="RefSeq" id="WP_289825152.1">
    <property type="nucleotide sequence ID" value="NZ_JAUEIE010000005.1"/>
</dbReference>
<evidence type="ECO:0000256" key="2">
    <source>
        <dbReference type="ARBA" id="ARBA00022638"/>
    </source>
</evidence>
<reference evidence="7" key="1">
    <citation type="submission" date="2023-06" db="EMBL/GenBank/DDBJ databases">
        <authorList>
            <person name="Zeman M."/>
            <person name="Kubasova T."/>
            <person name="Jahodarova E."/>
            <person name="Nykrynova M."/>
            <person name="Rychlik I."/>
        </authorList>
    </citation>
    <scope>NUCLEOTIDE SEQUENCE</scope>
    <source>
        <strain evidence="7">ET15</strain>
        <strain evidence="6">ET37</strain>
    </source>
</reference>
<keyword evidence="8" id="KW-1185">Reference proteome</keyword>
<feature type="domain" description="LysM" evidence="5">
    <location>
        <begin position="226"/>
        <end position="270"/>
    </location>
</feature>
<dbReference type="InterPro" id="IPR002901">
    <property type="entry name" value="MGlyc_endo_b_GlcNAc-like_dom"/>
</dbReference>
<accession>A0AAW7JNL2</accession>
<evidence type="ECO:0000256" key="4">
    <source>
        <dbReference type="ARBA" id="ARBA00032108"/>
    </source>
</evidence>
<keyword evidence="3" id="KW-0378">Hydrolase</keyword>
<dbReference type="SUPFAM" id="SSF54106">
    <property type="entry name" value="LysM domain"/>
    <property type="match status" value="1"/>
</dbReference>
<keyword evidence="2" id="KW-0081">Bacteriolytic enzyme</keyword>
<evidence type="ECO:0000259" key="5">
    <source>
        <dbReference type="PROSITE" id="PS51782"/>
    </source>
</evidence>
<dbReference type="EMBL" id="JAUEIE010000005">
    <property type="protein sequence ID" value="MDN0022674.1"/>
    <property type="molecule type" value="Genomic_DNA"/>
</dbReference>
<dbReference type="PANTHER" id="PTHR33308">
    <property type="entry name" value="PEPTIDOGLYCAN HYDROLASE FLGJ"/>
    <property type="match status" value="1"/>
</dbReference>
<reference evidence="7" key="2">
    <citation type="submission" date="2023-08" db="EMBL/GenBank/DDBJ databases">
        <title>Identification and characterization of horizontal gene transfer across gut microbiota members of farm animals based on homology search.</title>
        <authorList>
            <person name="Schwarzerova J."/>
            <person name="Nykrynova M."/>
            <person name="Jureckova K."/>
            <person name="Cejkova D."/>
            <person name="Rychlik I."/>
        </authorList>
    </citation>
    <scope>NUCLEOTIDE SEQUENCE</scope>
    <source>
        <strain evidence="7">ET15</strain>
        <strain evidence="6">ET37</strain>
    </source>
</reference>
<dbReference type="GO" id="GO:0031640">
    <property type="term" value="P:killing of cells of another organism"/>
    <property type="evidence" value="ECO:0007669"/>
    <property type="project" value="UniProtKB-KW"/>
</dbReference>
<keyword evidence="1" id="KW-0929">Antimicrobial</keyword>
<evidence type="ECO:0000313" key="6">
    <source>
        <dbReference type="EMBL" id="MDN0022674.1"/>
    </source>
</evidence>
<proteinExistence type="predicted"/>
<dbReference type="CDD" id="cd00118">
    <property type="entry name" value="LysM"/>
    <property type="match status" value="2"/>
</dbReference>
<dbReference type="GO" id="GO:0004040">
    <property type="term" value="F:amidase activity"/>
    <property type="evidence" value="ECO:0007669"/>
    <property type="project" value="InterPro"/>
</dbReference>
<dbReference type="InterPro" id="IPR036779">
    <property type="entry name" value="LysM_dom_sf"/>
</dbReference>
<dbReference type="SMART" id="SM00047">
    <property type="entry name" value="LYZ2"/>
    <property type="match status" value="1"/>
</dbReference>
<dbReference type="Proteomes" id="UP001167831">
    <property type="component" value="Unassembled WGS sequence"/>
</dbReference>
<gene>
    <name evidence="6" type="ORF">QVN81_06495</name>
    <name evidence="7" type="ORF">QVN84_10070</name>
</gene>
<feature type="domain" description="LysM" evidence="5">
    <location>
        <begin position="282"/>
        <end position="326"/>
    </location>
</feature>
<comment type="caution">
    <text evidence="7">The sequence shown here is derived from an EMBL/GenBank/DDBJ whole genome shotgun (WGS) entry which is preliminary data.</text>
</comment>
<dbReference type="EMBL" id="JAUEIF010000009">
    <property type="protein sequence ID" value="MDN0025858.1"/>
    <property type="molecule type" value="Genomic_DNA"/>
</dbReference>
<name>A0AAW7JNL2_9BACT</name>
<dbReference type="Proteomes" id="UP001168478">
    <property type="component" value="Unassembled WGS sequence"/>
</dbReference>
<dbReference type="SMART" id="SM00257">
    <property type="entry name" value="LysM"/>
    <property type="match status" value="2"/>
</dbReference>
<dbReference type="InterPro" id="IPR051056">
    <property type="entry name" value="Glycosyl_Hydrolase_73"/>
</dbReference>
<dbReference type="Pfam" id="PF01832">
    <property type="entry name" value="Glucosaminidase"/>
    <property type="match status" value="1"/>
</dbReference>
<dbReference type="PANTHER" id="PTHR33308:SF9">
    <property type="entry name" value="PEPTIDOGLYCAN HYDROLASE FLGJ"/>
    <property type="match status" value="1"/>
</dbReference>
<dbReference type="Pfam" id="PF01476">
    <property type="entry name" value="LysM"/>
    <property type="match status" value="2"/>
</dbReference>
<evidence type="ECO:0000256" key="3">
    <source>
        <dbReference type="ARBA" id="ARBA00022801"/>
    </source>
</evidence>